<evidence type="ECO:0000256" key="3">
    <source>
        <dbReference type="ARBA" id="ARBA00022777"/>
    </source>
</evidence>
<protein>
    <submittedName>
        <fullName evidence="7">Serine/threonine protein phosphatase</fullName>
    </submittedName>
</protein>
<dbReference type="OrthoDB" id="9791419at2"/>
<feature type="domain" description="Protein kinase" evidence="5">
    <location>
        <begin position="9"/>
        <end position="261"/>
    </location>
</feature>
<dbReference type="Gene3D" id="3.30.200.20">
    <property type="entry name" value="Phosphorylase Kinase, domain 1"/>
    <property type="match status" value="1"/>
</dbReference>
<keyword evidence="2" id="KW-0547">Nucleotide-binding</keyword>
<reference evidence="7 8" key="1">
    <citation type="journal article" date="2018" name="Environ. Microbiol.">
        <title>Isolation and genomic characterization of Novimethylophilus kurashikiensis gen. nov. sp. nov., a new lanthanide-dependent methylotrophic species of Methylophilaceae.</title>
        <authorList>
            <person name="Lv H."/>
            <person name="Sahin N."/>
            <person name="Tani A."/>
        </authorList>
    </citation>
    <scope>NUCLEOTIDE SEQUENCE [LARGE SCALE GENOMIC DNA]</scope>
    <source>
        <strain evidence="7 8">La2-4</strain>
    </source>
</reference>
<dbReference type="RefSeq" id="WP_109013891.1">
    <property type="nucleotide sequence ID" value="NZ_BDOQ01000001.1"/>
</dbReference>
<evidence type="ECO:0000259" key="6">
    <source>
        <dbReference type="PROSITE" id="PS51833"/>
    </source>
</evidence>
<accession>A0A2R5F1Y5</accession>
<dbReference type="Gene3D" id="1.10.3210.10">
    <property type="entry name" value="Hypothetical protein af1432"/>
    <property type="match status" value="1"/>
</dbReference>
<dbReference type="SUPFAM" id="SSF56112">
    <property type="entry name" value="Protein kinase-like (PK-like)"/>
    <property type="match status" value="1"/>
</dbReference>
<evidence type="ECO:0000256" key="2">
    <source>
        <dbReference type="ARBA" id="ARBA00022741"/>
    </source>
</evidence>
<dbReference type="GO" id="GO:0005524">
    <property type="term" value="F:ATP binding"/>
    <property type="evidence" value="ECO:0007669"/>
    <property type="project" value="UniProtKB-KW"/>
</dbReference>
<evidence type="ECO:0000313" key="8">
    <source>
        <dbReference type="Proteomes" id="UP000245081"/>
    </source>
</evidence>
<dbReference type="Gene3D" id="1.10.510.10">
    <property type="entry name" value="Transferase(Phosphotransferase) domain 1"/>
    <property type="match status" value="1"/>
</dbReference>
<keyword evidence="4" id="KW-0067">ATP-binding</keyword>
<dbReference type="EMBL" id="BDOQ01000001">
    <property type="protein sequence ID" value="GBG12667.1"/>
    <property type="molecule type" value="Genomic_DNA"/>
</dbReference>
<dbReference type="CDD" id="cd14014">
    <property type="entry name" value="STKc_PknB_like"/>
    <property type="match status" value="1"/>
</dbReference>
<dbReference type="InterPro" id="IPR011009">
    <property type="entry name" value="Kinase-like_dom_sf"/>
</dbReference>
<name>A0A2R5F1Y5_9PROT</name>
<dbReference type="PANTHER" id="PTHR43289:SF6">
    <property type="entry name" value="SERINE_THREONINE-PROTEIN KINASE NEKL-3"/>
    <property type="match status" value="1"/>
</dbReference>
<dbReference type="SMART" id="SM00220">
    <property type="entry name" value="S_TKc"/>
    <property type="match status" value="1"/>
</dbReference>
<gene>
    <name evidence="7" type="ORF">NMK_0198</name>
</gene>
<dbReference type="PANTHER" id="PTHR43289">
    <property type="entry name" value="MITOGEN-ACTIVATED PROTEIN KINASE KINASE KINASE 20-RELATED"/>
    <property type="match status" value="1"/>
</dbReference>
<sequence length="787" mass="86629">MAELIGGRFEVLRELGRGAQGAVYLAKDSRLDRQVAIKTLKSGAGDMEALLKEARIVAKLQNPHIVTLFDAGEHEGAPYLVYAFVQGQTLAHHLIAQGTLPIARAVQIVCGVLEAIEYAHQQGIMHLDLKPANIMLSSGGQPLVMDFGIARTVTQQSVTENKIDGTPQYIAPEIIAGQGPRPSSDLFSLGMMLYELVTGKPAVDSNNVYEILHRNANEAAESPSARNFQVDERLEGIILKSIAKKPEDRYANAGAMRKALLDYLDPVREELSNTHDSHSTLEFLLRRMRSKSDFPALSSTISEINKVVDNESESASKLTKSILQDFALTNKLLKLVNTVSYGQFGGKINTISKAVVILGFETVRTVAMTLILLEFLQNKAQASQLKDEVISSFFAGIVAAQLSTGRNIKDAEEAMICSMFRNLGKLLSTFYFFEESQEIQRLQEQGDSEDKAALKVLGVTYNDLGIGVARNWNFPDRLVTGMQKLSGDRIKKSRGELESLTITVNLANELCEIAGTTDTKEKTSALKQLRDRYANAITITEDQLSKALDTSIGELAVRSGILSIDSSKSPFMKRINVWSGVKLEDKKPDETNSMSGITQLGTEIDLAIPNEGEAKPDPEAVLSAGIQDVTNTLVEEHKLNDILQMVLETMHRGMSFHRTLIFVRDPKAGVMAARFGFGSRIDEVMPLFRFPLAFAPDVFHLAMEKGADIVIEDVSSPTIVSKIPQWYRDAVASHSFLLLPVMINNKAIALFYADMEEANAMNITPRQLSLLRTLRNQAVLALKQKMG</sequence>
<dbReference type="InterPro" id="IPR000719">
    <property type="entry name" value="Prot_kinase_dom"/>
</dbReference>
<dbReference type="AlphaFoldDB" id="A0A2R5F1Y5"/>
<dbReference type="InterPro" id="IPR029016">
    <property type="entry name" value="GAF-like_dom_sf"/>
</dbReference>
<evidence type="ECO:0000259" key="5">
    <source>
        <dbReference type="PROSITE" id="PS50011"/>
    </source>
</evidence>
<dbReference type="SUPFAM" id="SSF55781">
    <property type="entry name" value="GAF domain-like"/>
    <property type="match status" value="1"/>
</dbReference>
<evidence type="ECO:0000256" key="4">
    <source>
        <dbReference type="ARBA" id="ARBA00022840"/>
    </source>
</evidence>
<feature type="domain" description="HDOD" evidence="6">
    <location>
        <begin position="294"/>
        <end position="488"/>
    </location>
</feature>
<comment type="caution">
    <text evidence="7">The sequence shown here is derived from an EMBL/GenBank/DDBJ whole genome shotgun (WGS) entry which is preliminary data.</text>
</comment>
<keyword evidence="8" id="KW-1185">Reference proteome</keyword>
<dbReference type="Gene3D" id="3.30.450.40">
    <property type="match status" value="1"/>
</dbReference>
<dbReference type="PROSITE" id="PS00108">
    <property type="entry name" value="PROTEIN_KINASE_ST"/>
    <property type="match status" value="1"/>
</dbReference>
<evidence type="ECO:0000313" key="7">
    <source>
        <dbReference type="EMBL" id="GBG12667.1"/>
    </source>
</evidence>
<dbReference type="Proteomes" id="UP000245081">
    <property type="component" value="Unassembled WGS sequence"/>
</dbReference>
<dbReference type="GO" id="GO:0004674">
    <property type="term" value="F:protein serine/threonine kinase activity"/>
    <property type="evidence" value="ECO:0007669"/>
    <property type="project" value="TreeGrafter"/>
</dbReference>
<dbReference type="InterPro" id="IPR008271">
    <property type="entry name" value="Ser/Thr_kinase_AS"/>
</dbReference>
<organism evidence="7 8">
    <name type="scientific">Novimethylophilus kurashikiensis</name>
    <dbReference type="NCBI Taxonomy" id="1825523"/>
    <lineage>
        <taxon>Bacteria</taxon>
        <taxon>Pseudomonadati</taxon>
        <taxon>Pseudomonadota</taxon>
        <taxon>Betaproteobacteria</taxon>
        <taxon>Nitrosomonadales</taxon>
        <taxon>Methylophilaceae</taxon>
        <taxon>Novimethylophilus</taxon>
    </lineage>
</organism>
<dbReference type="PROSITE" id="PS51833">
    <property type="entry name" value="HDOD"/>
    <property type="match status" value="1"/>
</dbReference>
<keyword evidence="1" id="KW-0808">Transferase</keyword>
<proteinExistence type="predicted"/>
<keyword evidence="3" id="KW-0418">Kinase</keyword>
<dbReference type="Pfam" id="PF00069">
    <property type="entry name" value="Pkinase"/>
    <property type="match status" value="1"/>
</dbReference>
<dbReference type="SUPFAM" id="SSF109604">
    <property type="entry name" value="HD-domain/PDEase-like"/>
    <property type="match status" value="1"/>
</dbReference>
<evidence type="ECO:0000256" key="1">
    <source>
        <dbReference type="ARBA" id="ARBA00022679"/>
    </source>
</evidence>
<dbReference type="InterPro" id="IPR013976">
    <property type="entry name" value="HDOD"/>
</dbReference>
<dbReference type="Pfam" id="PF08668">
    <property type="entry name" value="HDOD"/>
    <property type="match status" value="1"/>
</dbReference>
<dbReference type="PROSITE" id="PS50011">
    <property type="entry name" value="PROTEIN_KINASE_DOM"/>
    <property type="match status" value="1"/>
</dbReference>